<gene>
    <name evidence="15" type="ORF">Sjap_018405</name>
</gene>
<dbReference type="EMBL" id="JBBNAE010000007">
    <property type="protein sequence ID" value="KAK9110345.1"/>
    <property type="molecule type" value="Genomic_DNA"/>
</dbReference>
<evidence type="ECO:0000256" key="12">
    <source>
        <dbReference type="PROSITE-ProRule" id="PRU00094"/>
    </source>
</evidence>
<dbReference type="InterPro" id="IPR013088">
    <property type="entry name" value="Znf_NHR/GATA"/>
</dbReference>
<dbReference type="GO" id="GO:0008270">
    <property type="term" value="F:zinc ion binding"/>
    <property type="evidence" value="ECO:0007669"/>
    <property type="project" value="UniProtKB-KW"/>
</dbReference>
<evidence type="ECO:0000256" key="13">
    <source>
        <dbReference type="SAM" id="MobiDB-lite"/>
    </source>
</evidence>
<accession>A0AAP0I801</accession>
<keyword evidence="3" id="KW-0479">Metal-binding</keyword>
<evidence type="ECO:0000313" key="16">
    <source>
        <dbReference type="Proteomes" id="UP001417504"/>
    </source>
</evidence>
<evidence type="ECO:0000256" key="8">
    <source>
        <dbReference type="ARBA" id="ARBA00023159"/>
    </source>
</evidence>
<reference evidence="15 16" key="1">
    <citation type="submission" date="2024-01" db="EMBL/GenBank/DDBJ databases">
        <title>Genome assemblies of Stephania.</title>
        <authorList>
            <person name="Yang L."/>
        </authorList>
    </citation>
    <scope>NUCLEOTIDE SEQUENCE [LARGE SCALE GENOMIC DNA]</scope>
    <source>
        <strain evidence="15">QJT</strain>
        <tissue evidence="15">Leaf</tissue>
    </source>
</reference>
<keyword evidence="16" id="KW-1185">Reference proteome</keyword>
<dbReference type="Gene3D" id="3.30.50.10">
    <property type="entry name" value="Erythroid Transcription Factor GATA-1, subunit A"/>
    <property type="match status" value="1"/>
</dbReference>
<dbReference type="SMART" id="SM00401">
    <property type="entry name" value="ZnF_GATA"/>
    <property type="match status" value="1"/>
</dbReference>
<keyword evidence="6" id="KW-0805">Transcription regulation</keyword>
<dbReference type="GO" id="GO:0006355">
    <property type="term" value="P:regulation of DNA-templated transcription"/>
    <property type="evidence" value="ECO:0007669"/>
    <property type="project" value="InterPro"/>
</dbReference>
<dbReference type="GO" id="GO:0005634">
    <property type="term" value="C:nucleus"/>
    <property type="evidence" value="ECO:0007669"/>
    <property type="project" value="UniProtKB-SubCell"/>
</dbReference>
<evidence type="ECO:0000256" key="5">
    <source>
        <dbReference type="ARBA" id="ARBA00022833"/>
    </source>
</evidence>
<evidence type="ECO:0000256" key="4">
    <source>
        <dbReference type="ARBA" id="ARBA00022771"/>
    </source>
</evidence>
<sequence>MAIEGPYNLEEIFQSVNFDFLTSLPEDGDFGEETLCIPNDALDGIGIGMPWYSEEGIIKERNKYKTVKSFPRTPEREEEQKKEGFLSEAEYSSSSSSSSSSEEGSSSVGFGTRKRRSGMGKRRGGAEGWKRVRIVNGGAAVGGGGERRCCHHCGAEKTPQWRMGPGGPKTLCNACGVRYRSGRLVPEYRPAASPSFDSRIHSNSHRRIAKMTKN</sequence>
<feature type="region of interest" description="Disordered" evidence="13">
    <location>
        <begin position="67"/>
        <end position="129"/>
    </location>
</feature>
<keyword evidence="4 12" id="KW-0863">Zinc-finger</keyword>
<dbReference type="GO" id="GO:0043565">
    <property type="term" value="F:sequence-specific DNA binding"/>
    <property type="evidence" value="ECO:0007669"/>
    <property type="project" value="InterPro"/>
</dbReference>
<comment type="subcellular location">
    <subcellularLocation>
        <location evidence="1">Nucleus</location>
    </subcellularLocation>
</comment>
<proteinExistence type="inferred from homology"/>
<keyword evidence="5" id="KW-0862">Zinc</keyword>
<protein>
    <recommendedName>
        <fullName evidence="14">GATA-type domain-containing protein</fullName>
    </recommendedName>
</protein>
<comment type="function">
    <text evidence="11">Transcriptional activator that specifically binds 5'-GATA-3' or 5'-GAT-3' motifs within gene promoters. May be involved in the regulation of some light-responsive genes.</text>
</comment>
<evidence type="ECO:0000259" key="14">
    <source>
        <dbReference type="PROSITE" id="PS50114"/>
    </source>
</evidence>
<dbReference type="PANTHER" id="PTHR45658">
    <property type="entry name" value="GATA TRANSCRIPTION FACTOR"/>
    <property type="match status" value="1"/>
</dbReference>
<dbReference type="PANTHER" id="PTHR45658:SF42">
    <property type="entry name" value="GATA TRANSCRIPTION FACTOR 1"/>
    <property type="match status" value="1"/>
</dbReference>
<evidence type="ECO:0000313" key="15">
    <source>
        <dbReference type="EMBL" id="KAK9110345.1"/>
    </source>
</evidence>
<dbReference type="Pfam" id="PF00320">
    <property type="entry name" value="GATA"/>
    <property type="match status" value="1"/>
</dbReference>
<keyword evidence="10" id="KW-0539">Nucleus</keyword>
<dbReference type="AlphaFoldDB" id="A0AAP0I801"/>
<evidence type="ECO:0000256" key="10">
    <source>
        <dbReference type="ARBA" id="ARBA00023242"/>
    </source>
</evidence>
<dbReference type="PROSITE" id="PS00344">
    <property type="entry name" value="GATA_ZN_FINGER_1"/>
    <property type="match status" value="1"/>
</dbReference>
<keyword evidence="8" id="KW-0010">Activator</keyword>
<organism evidence="15 16">
    <name type="scientific">Stephania japonica</name>
    <dbReference type="NCBI Taxonomy" id="461633"/>
    <lineage>
        <taxon>Eukaryota</taxon>
        <taxon>Viridiplantae</taxon>
        <taxon>Streptophyta</taxon>
        <taxon>Embryophyta</taxon>
        <taxon>Tracheophyta</taxon>
        <taxon>Spermatophyta</taxon>
        <taxon>Magnoliopsida</taxon>
        <taxon>Ranunculales</taxon>
        <taxon>Menispermaceae</taxon>
        <taxon>Menispermoideae</taxon>
        <taxon>Cissampelideae</taxon>
        <taxon>Stephania</taxon>
    </lineage>
</organism>
<feature type="compositionally biased region" description="Basic residues" evidence="13">
    <location>
        <begin position="112"/>
        <end position="123"/>
    </location>
</feature>
<evidence type="ECO:0000256" key="2">
    <source>
        <dbReference type="ARBA" id="ARBA00005694"/>
    </source>
</evidence>
<comment type="similarity">
    <text evidence="2">Belongs to the type IV zinc-finger family. Class A subfamily.</text>
</comment>
<comment type="caution">
    <text evidence="15">The sequence shown here is derived from an EMBL/GenBank/DDBJ whole genome shotgun (WGS) entry which is preliminary data.</text>
</comment>
<evidence type="ECO:0000256" key="1">
    <source>
        <dbReference type="ARBA" id="ARBA00004123"/>
    </source>
</evidence>
<keyword evidence="9" id="KW-0804">Transcription</keyword>
<dbReference type="InterPro" id="IPR051140">
    <property type="entry name" value="GATA_TF"/>
</dbReference>
<feature type="compositionally biased region" description="Low complexity" evidence="13">
    <location>
        <begin position="87"/>
        <end position="107"/>
    </location>
</feature>
<evidence type="ECO:0000256" key="11">
    <source>
        <dbReference type="ARBA" id="ARBA00055020"/>
    </source>
</evidence>
<evidence type="ECO:0000256" key="9">
    <source>
        <dbReference type="ARBA" id="ARBA00023163"/>
    </source>
</evidence>
<evidence type="ECO:0000256" key="6">
    <source>
        <dbReference type="ARBA" id="ARBA00023015"/>
    </source>
</evidence>
<dbReference type="GO" id="GO:0030154">
    <property type="term" value="P:cell differentiation"/>
    <property type="evidence" value="ECO:0007669"/>
    <property type="project" value="TreeGrafter"/>
</dbReference>
<name>A0AAP0I801_9MAGN</name>
<keyword evidence="7" id="KW-0238">DNA-binding</keyword>
<evidence type="ECO:0000256" key="3">
    <source>
        <dbReference type="ARBA" id="ARBA00022723"/>
    </source>
</evidence>
<evidence type="ECO:0000256" key="7">
    <source>
        <dbReference type="ARBA" id="ARBA00023125"/>
    </source>
</evidence>
<feature type="domain" description="GATA-type" evidence="14">
    <location>
        <begin position="144"/>
        <end position="180"/>
    </location>
</feature>
<dbReference type="InterPro" id="IPR000679">
    <property type="entry name" value="Znf_GATA"/>
</dbReference>
<dbReference type="SUPFAM" id="SSF57716">
    <property type="entry name" value="Glucocorticoid receptor-like (DNA-binding domain)"/>
    <property type="match status" value="1"/>
</dbReference>
<dbReference type="FunFam" id="3.30.50.10:FF:000025">
    <property type="entry name" value="GATA transcription factor"/>
    <property type="match status" value="1"/>
</dbReference>
<dbReference type="Proteomes" id="UP001417504">
    <property type="component" value="Unassembled WGS sequence"/>
</dbReference>
<feature type="compositionally biased region" description="Basic and acidic residues" evidence="13">
    <location>
        <begin position="73"/>
        <end position="85"/>
    </location>
</feature>
<dbReference type="PROSITE" id="PS50114">
    <property type="entry name" value="GATA_ZN_FINGER_2"/>
    <property type="match status" value="1"/>
</dbReference>
<dbReference type="CDD" id="cd00202">
    <property type="entry name" value="ZnF_GATA"/>
    <property type="match status" value="1"/>
</dbReference>